<evidence type="ECO:0000313" key="1">
    <source>
        <dbReference type="EMBL" id="QPS79521.1"/>
    </source>
</evidence>
<name>A0A7T3DC73_9BURK</name>
<dbReference type="Proteomes" id="UP000595064">
    <property type="component" value="Chromosome"/>
</dbReference>
<protein>
    <submittedName>
        <fullName evidence="1">PAAR domain-containing protein</fullName>
    </submittedName>
</protein>
<dbReference type="EMBL" id="CP065748">
    <property type="protein sequence ID" value="QPS79521.1"/>
    <property type="molecule type" value="Genomic_DNA"/>
</dbReference>
<proteinExistence type="predicted"/>
<gene>
    <name evidence="1" type="ORF">I6G47_21170</name>
</gene>
<reference evidence="1 2" key="1">
    <citation type="submission" date="2020-12" db="EMBL/GenBank/DDBJ databases">
        <title>FDA dAtabase for Regulatory Grade micrObial Sequences (FDA-ARGOS): Supporting development and validation of Infectious Disease Dx tests.</title>
        <authorList>
            <person name="Sproer C."/>
            <person name="Gronow S."/>
            <person name="Severitt S."/>
            <person name="Schroder I."/>
            <person name="Tallon L."/>
            <person name="Sadzewicz L."/>
            <person name="Zhao X."/>
            <person name="Boylan J."/>
            <person name="Ott S."/>
            <person name="Bowen H."/>
            <person name="Vavikolanu K."/>
            <person name="Mehta A."/>
            <person name="Aluvathingal J."/>
            <person name="Nadendla S."/>
            <person name="Lowell S."/>
            <person name="Myers T."/>
            <person name="Yan Y."/>
            <person name="Sichtig H."/>
        </authorList>
    </citation>
    <scope>NUCLEOTIDE SEQUENCE [LARGE SCALE GENOMIC DNA]</scope>
    <source>
        <strain evidence="1 2">FDAARGOS_890</strain>
    </source>
</reference>
<dbReference type="InterPro" id="IPR008727">
    <property type="entry name" value="PAAR_motif"/>
</dbReference>
<sequence>MGQPAARVGDMHACPAHGGGAILSGQADVLIGGMPAARVTDQALCPRSPPDAIAEGEATVLIGGRPAARMGDRTVHGGVVVSGCTTVWIGANAGRCLAEAAQSGAAFVSAMED</sequence>
<dbReference type="CDD" id="cd14738">
    <property type="entry name" value="PAAR_2"/>
    <property type="match status" value="1"/>
</dbReference>
<dbReference type="AlphaFoldDB" id="A0A7T3DC73"/>
<dbReference type="Pfam" id="PF05488">
    <property type="entry name" value="PAAR_motif"/>
    <property type="match status" value="1"/>
</dbReference>
<keyword evidence="2" id="KW-1185">Reference proteome</keyword>
<organism evidence="1 2">
    <name type="scientific">Delftia lacustris</name>
    <dbReference type="NCBI Taxonomy" id="558537"/>
    <lineage>
        <taxon>Bacteria</taxon>
        <taxon>Pseudomonadati</taxon>
        <taxon>Pseudomonadota</taxon>
        <taxon>Betaproteobacteria</taxon>
        <taxon>Burkholderiales</taxon>
        <taxon>Comamonadaceae</taxon>
        <taxon>Delftia</taxon>
    </lineage>
</organism>
<evidence type="ECO:0000313" key="2">
    <source>
        <dbReference type="Proteomes" id="UP000595064"/>
    </source>
</evidence>
<accession>A0A7T3DC73</accession>
<dbReference type="Gene3D" id="2.60.200.60">
    <property type="match status" value="2"/>
</dbReference>
<dbReference type="KEGG" id="dla:I6G47_21170"/>